<dbReference type="AlphaFoldDB" id="H2ZAD5"/>
<dbReference type="GO" id="GO:0042721">
    <property type="term" value="C:TIM22 mitochondrial import inner membrane insertion complex"/>
    <property type="evidence" value="ECO:0007669"/>
    <property type="project" value="InterPro"/>
</dbReference>
<dbReference type="PANTHER" id="PTHR21435:SF1">
    <property type="entry name" value="MITOCHONDRIAL IMPORT INNER MEMBRANE TRANSLOCASE SUBUNIT TIM29"/>
    <property type="match status" value="1"/>
</dbReference>
<sequence length="184" mass="21835">RILSATKSFFSRINQSVKDALIRTANDYKAVAQESAENIKKRPIRSIVNTMPFVAAFYFYKTAPKEQSYLDSVVEASNDLLLVGEHIRNPNSDKHVQKIMWYSARGMLRYFNLKLFTVVYYSDYSEEERTYLSQCKYTNPTWTELPSRIVDIGILNHWWRLRWVMTDFDVNFNENSKEFDHLYN</sequence>
<dbReference type="Ensembl" id="ENSCSAVT00000014716.1">
    <property type="protein sequence ID" value="ENSCSAVP00000014550.1"/>
    <property type="gene ID" value="ENSCSAVG00000008515.1"/>
</dbReference>
<reference evidence="2" key="1">
    <citation type="submission" date="2003-08" db="EMBL/GenBank/DDBJ databases">
        <authorList>
            <person name="Birren B."/>
            <person name="Nusbaum C."/>
            <person name="Abebe A."/>
            <person name="Abouelleil A."/>
            <person name="Adekoya E."/>
            <person name="Ait-zahra M."/>
            <person name="Allen N."/>
            <person name="Allen T."/>
            <person name="An P."/>
            <person name="Anderson M."/>
            <person name="Anderson S."/>
            <person name="Arachchi H."/>
            <person name="Armbruster J."/>
            <person name="Bachantsang P."/>
            <person name="Baldwin J."/>
            <person name="Barry A."/>
            <person name="Bayul T."/>
            <person name="Blitshsteyn B."/>
            <person name="Bloom T."/>
            <person name="Blye J."/>
            <person name="Boguslavskiy L."/>
            <person name="Borowsky M."/>
            <person name="Boukhgalter B."/>
            <person name="Brunache A."/>
            <person name="Butler J."/>
            <person name="Calixte N."/>
            <person name="Calvo S."/>
            <person name="Camarata J."/>
            <person name="Campo K."/>
            <person name="Chang J."/>
            <person name="Cheshatsang Y."/>
            <person name="Citroen M."/>
            <person name="Collymore A."/>
            <person name="Considine T."/>
            <person name="Cook A."/>
            <person name="Cooke P."/>
            <person name="Corum B."/>
            <person name="Cuomo C."/>
            <person name="David R."/>
            <person name="Dawoe T."/>
            <person name="Degray S."/>
            <person name="Dodge S."/>
            <person name="Dooley K."/>
            <person name="Dorje P."/>
            <person name="Dorjee K."/>
            <person name="Dorris L."/>
            <person name="Duffey N."/>
            <person name="Dupes A."/>
            <person name="Elkins T."/>
            <person name="Engels R."/>
            <person name="Erickson J."/>
            <person name="Farina A."/>
            <person name="Faro S."/>
            <person name="Ferreira P."/>
            <person name="Fischer H."/>
            <person name="Fitzgerald M."/>
            <person name="Foley K."/>
            <person name="Gage D."/>
            <person name="Galagan J."/>
            <person name="Gearin G."/>
            <person name="Gnerre S."/>
            <person name="Gnirke A."/>
            <person name="Goyette A."/>
            <person name="Graham J."/>
            <person name="Grandbois E."/>
            <person name="Gyaltsen K."/>
            <person name="Hafez N."/>
            <person name="Hagopian D."/>
            <person name="Hagos B."/>
            <person name="Hall J."/>
            <person name="Hatcher B."/>
            <person name="Heller A."/>
            <person name="Higgins H."/>
            <person name="Honan T."/>
            <person name="Horn A."/>
            <person name="Houde N."/>
            <person name="Hughes L."/>
            <person name="Hulme W."/>
            <person name="Husby E."/>
            <person name="Iliev I."/>
            <person name="Jaffe D."/>
            <person name="Jones C."/>
            <person name="Kamal M."/>
            <person name="Kamat A."/>
            <person name="Kamvysselis M."/>
            <person name="Karlsson E."/>
            <person name="Kells C."/>
            <person name="Kieu A."/>
            <person name="Kisner P."/>
            <person name="Kodira C."/>
            <person name="Kulbokas E."/>
            <person name="Labutti K."/>
            <person name="Lama D."/>
            <person name="Landers T."/>
            <person name="Leger J."/>
            <person name="Levine S."/>
            <person name="Lewis D."/>
            <person name="Lewis T."/>
            <person name="Lindblad-toh K."/>
            <person name="Liu X."/>
            <person name="Lokyitsang T."/>
            <person name="Lokyitsang Y."/>
            <person name="Lucien O."/>
            <person name="Lui A."/>
            <person name="Ma L.J."/>
            <person name="Mabbitt R."/>
            <person name="Macdonald J."/>
            <person name="Maclean C."/>
            <person name="Major J."/>
            <person name="Manning J."/>
            <person name="Marabella R."/>
            <person name="Maru K."/>
            <person name="Matthews C."/>
            <person name="Mauceli E."/>
            <person name="Mccarthy M."/>
            <person name="Mcdonough S."/>
            <person name="Mcghee T."/>
            <person name="Meldrim J."/>
            <person name="Meneus L."/>
            <person name="Mesirov J."/>
            <person name="Mihalev A."/>
            <person name="Mihova T."/>
            <person name="Mikkelsen T."/>
            <person name="Mlenga V."/>
            <person name="Moru K."/>
            <person name="Mozes J."/>
            <person name="Mulrain L."/>
            <person name="Munson G."/>
            <person name="Naylor J."/>
            <person name="Newes C."/>
            <person name="Nguyen C."/>
            <person name="Nguyen N."/>
            <person name="Nguyen T."/>
            <person name="Nicol R."/>
            <person name="Nielsen C."/>
            <person name="Nizzari M."/>
            <person name="Norbu C."/>
            <person name="Norbu N."/>
            <person name="O'donnell P."/>
            <person name="Okoawo O."/>
            <person name="O'leary S."/>
            <person name="Omotosho B."/>
            <person name="O'neill K."/>
            <person name="Osman S."/>
            <person name="Parker S."/>
            <person name="Perrin D."/>
            <person name="Phunkhang P."/>
            <person name="Piqani B."/>
            <person name="Purcell S."/>
            <person name="Rachupka T."/>
            <person name="Ramasamy U."/>
            <person name="Rameau R."/>
            <person name="Ray V."/>
            <person name="Raymond C."/>
            <person name="Retta R."/>
            <person name="Richardson S."/>
            <person name="Rise C."/>
            <person name="Rodriguez J."/>
            <person name="Rogers J."/>
            <person name="Rogov P."/>
            <person name="Rutman M."/>
            <person name="Schupbach R."/>
            <person name="Seaman C."/>
            <person name="Settipalli S."/>
            <person name="Sharpe T."/>
            <person name="Sheridan J."/>
            <person name="Sherpa N."/>
            <person name="Shi J."/>
            <person name="Smirnov S."/>
            <person name="Smith C."/>
            <person name="Sougnez C."/>
            <person name="Spencer B."/>
            <person name="Stalker J."/>
            <person name="Stange-thomann N."/>
            <person name="Stavropoulos S."/>
            <person name="Stetson K."/>
            <person name="Stone C."/>
            <person name="Stone S."/>
            <person name="Stubbs M."/>
            <person name="Talamas J."/>
            <person name="Tchuinga P."/>
            <person name="Tenzing P."/>
            <person name="Tesfaye S."/>
            <person name="Theodore J."/>
            <person name="Thoulutsang Y."/>
            <person name="Topham K."/>
            <person name="Towey S."/>
            <person name="Tsamla T."/>
            <person name="Tsomo N."/>
            <person name="Vallee D."/>
            <person name="Vassiliev H."/>
            <person name="Venkataraman V."/>
            <person name="Vinson J."/>
            <person name="Vo A."/>
            <person name="Wade C."/>
            <person name="Wang S."/>
            <person name="Wangchuk T."/>
            <person name="Wangdi T."/>
            <person name="Whittaker C."/>
            <person name="Wilkinson J."/>
            <person name="Wu Y."/>
            <person name="Wyman D."/>
            <person name="Yadav S."/>
            <person name="Yang S."/>
            <person name="Yang X."/>
            <person name="Yeager S."/>
            <person name="Yee E."/>
            <person name="Young G."/>
            <person name="Zainoun J."/>
            <person name="Zembeck L."/>
            <person name="Zimmer A."/>
            <person name="Zody M."/>
            <person name="Lander E."/>
        </authorList>
    </citation>
    <scope>NUCLEOTIDE SEQUENCE [LARGE SCALE GENOMIC DNA]</scope>
</reference>
<organism evidence="1 2">
    <name type="scientific">Ciona savignyi</name>
    <name type="common">Pacific transparent sea squirt</name>
    <dbReference type="NCBI Taxonomy" id="51511"/>
    <lineage>
        <taxon>Eukaryota</taxon>
        <taxon>Metazoa</taxon>
        <taxon>Chordata</taxon>
        <taxon>Tunicata</taxon>
        <taxon>Ascidiacea</taxon>
        <taxon>Phlebobranchia</taxon>
        <taxon>Cionidae</taxon>
        <taxon>Ciona</taxon>
    </lineage>
</organism>
<dbReference type="OMA" id="FYAYKTN"/>
<name>H2ZAD5_CIOSA</name>
<reference evidence="1" key="3">
    <citation type="submission" date="2025-09" db="UniProtKB">
        <authorList>
            <consortium name="Ensembl"/>
        </authorList>
    </citation>
    <scope>IDENTIFICATION</scope>
</reference>
<evidence type="ECO:0000313" key="1">
    <source>
        <dbReference type="Ensembl" id="ENSCSAVP00000014550.1"/>
    </source>
</evidence>
<dbReference type="InParanoid" id="H2ZAD5"/>
<dbReference type="Pfam" id="PF10171">
    <property type="entry name" value="Tim29"/>
    <property type="match status" value="1"/>
</dbReference>
<reference evidence="1" key="2">
    <citation type="submission" date="2025-08" db="UniProtKB">
        <authorList>
            <consortium name="Ensembl"/>
        </authorList>
    </citation>
    <scope>IDENTIFICATION</scope>
</reference>
<protein>
    <submittedName>
        <fullName evidence="1">Uncharacterized protein</fullName>
    </submittedName>
</protein>
<dbReference type="eggNOG" id="KOG4545">
    <property type="taxonomic scope" value="Eukaryota"/>
</dbReference>
<dbReference type="FunCoup" id="H2ZAD5">
    <property type="interactions" value="264"/>
</dbReference>
<dbReference type="GO" id="GO:0045039">
    <property type="term" value="P:protein insertion into mitochondrial inner membrane"/>
    <property type="evidence" value="ECO:0007669"/>
    <property type="project" value="TreeGrafter"/>
</dbReference>
<dbReference type="STRING" id="51511.ENSCSAVP00000014550"/>
<keyword evidence="2" id="KW-1185">Reference proteome</keyword>
<proteinExistence type="predicted"/>
<dbReference type="InterPro" id="IPR019322">
    <property type="entry name" value="TIMM29"/>
</dbReference>
<dbReference type="Proteomes" id="UP000007875">
    <property type="component" value="Unassembled WGS sequence"/>
</dbReference>
<accession>H2ZAD5</accession>
<dbReference type="PANTHER" id="PTHR21435">
    <property type="entry name" value="MITOCHONDRIAL IMPORT INNER MEMBRANE TRANSLOCASE SUBUNIT TIM29"/>
    <property type="match status" value="1"/>
</dbReference>
<dbReference type="HOGENOM" id="CLU_102697_0_0_1"/>
<evidence type="ECO:0000313" key="2">
    <source>
        <dbReference type="Proteomes" id="UP000007875"/>
    </source>
</evidence>
<dbReference type="GeneTree" id="ENSGT00390000018541"/>